<reference evidence="3" key="3">
    <citation type="submission" date="2016-02" db="EMBL/GenBank/DDBJ databases">
        <title>Draft genome of pathogenic Streptomyces sp. in Japan.</title>
        <authorList>
            <person name="Tomihama T."/>
            <person name="Ikenaga M."/>
            <person name="Sakai M."/>
            <person name="Okubo T."/>
            <person name="Ikeda S."/>
        </authorList>
    </citation>
    <scope>NUCLEOTIDE SEQUENCE [LARGE SCALE GENOMIC DNA]</scope>
    <source>
        <strain evidence="3">S58</strain>
    </source>
</reference>
<gene>
    <name evidence="2" type="ORF">SsS58_084121</name>
</gene>
<feature type="compositionally biased region" description="Basic residues" evidence="1">
    <location>
        <begin position="91"/>
        <end position="121"/>
    </location>
</feature>
<feature type="compositionally biased region" description="Basic and acidic residues" evidence="1">
    <location>
        <begin position="69"/>
        <end position="82"/>
    </location>
</feature>
<protein>
    <submittedName>
        <fullName evidence="2">Uncharacterized protein</fullName>
    </submittedName>
</protein>
<accession>A0A100JYC9</accession>
<dbReference type="AlphaFoldDB" id="A0A100JYC9"/>
<dbReference type="Proteomes" id="UP000067448">
    <property type="component" value="Unassembled WGS sequence"/>
</dbReference>
<feature type="region of interest" description="Disordered" evidence="1">
    <location>
        <begin position="1"/>
        <end position="43"/>
    </location>
</feature>
<reference evidence="2 3" key="2">
    <citation type="journal article" date="2016" name="Genome Announc.">
        <title>Draft Genome Sequences of Streptomyces scabiei S58, Streptomyces turgidiscabies T45, and Streptomyces acidiscabies a10, the Pathogens of Potato Common Scab, Isolated in Japan.</title>
        <authorList>
            <person name="Tomihama T."/>
            <person name="Nishi Y."/>
            <person name="Sakai M."/>
            <person name="Ikenaga M."/>
            <person name="Okubo T."/>
            <person name="Ikeda S."/>
        </authorList>
    </citation>
    <scope>NUCLEOTIDE SEQUENCE [LARGE SCALE GENOMIC DNA]</scope>
    <source>
        <strain evidence="2 3">S58</strain>
    </source>
</reference>
<proteinExistence type="predicted"/>
<organism evidence="2 3">
    <name type="scientific">Streptomyces scabiei</name>
    <dbReference type="NCBI Taxonomy" id="1930"/>
    <lineage>
        <taxon>Bacteria</taxon>
        <taxon>Bacillati</taxon>
        <taxon>Actinomycetota</taxon>
        <taxon>Actinomycetes</taxon>
        <taxon>Kitasatosporales</taxon>
        <taxon>Streptomycetaceae</taxon>
        <taxon>Streptomyces</taxon>
    </lineage>
</organism>
<dbReference type="AntiFam" id="ANF00118">
    <property type="entry name" value="Shadow ORF (opposite ucp12)"/>
</dbReference>
<feature type="compositionally biased region" description="Basic and acidic residues" evidence="1">
    <location>
        <begin position="205"/>
        <end position="216"/>
    </location>
</feature>
<feature type="compositionally biased region" description="Basic and acidic residues" evidence="1">
    <location>
        <begin position="122"/>
        <end position="131"/>
    </location>
</feature>
<feature type="compositionally biased region" description="Basic and acidic residues" evidence="1">
    <location>
        <begin position="1"/>
        <end position="17"/>
    </location>
</feature>
<feature type="compositionally biased region" description="Pro residues" evidence="1">
    <location>
        <begin position="363"/>
        <end position="378"/>
    </location>
</feature>
<reference evidence="3" key="1">
    <citation type="submission" date="2015-11" db="EMBL/GenBank/DDBJ databases">
        <authorList>
            <consortium name="Cross-ministerial Strategic Innovation Promotion Program (SIP) consortium"/>
            <person name="Tomihama T."/>
            <person name="Ikenaga M."/>
            <person name="Sakai M."/>
            <person name="Okubo T."/>
            <person name="Ikeda S."/>
        </authorList>
    </citation>
    <scope>NUCLEOTIDE SEQUENCE [LARGE SCALE GENOMIC DNA]</scope>
    <source>
        <strain evidence="3">S58</strain>
    </source>
</reference>
<feature type="region of interest" description="Disordered" evidence="1">
    <location>
        <begin position="201"/>
        <end position="378"/>
    </location>
</feature>
<comment type="caution">
    <text evidence="2">The sequence shown here is derived from an EMBL/GenBank/DDBJ whole genome shotgun (WGS) entry which is preliminary data.</text>
</comment>
<feature type="region of interest" description="Disordered" evidence="1">
    <location>
        <begin position="64"/>
        <end position="172"/>
    </location>
</feature>
<feature type="compositionally biased region" description="Basic and acidic residues" evidence="1">
    <location>
        <begin position="246"/>
        <end position="258"/>
    </location>
</feature>
<evidence type="ECO:0000256" key="1">
    <source>
        <dbReference type="SAM" id="MobiDB-lite"/>
    </source>
</evidence>
<sequence>MVDARLPREPGVDDHPHPGHGQGGLGHRGREDHPAPVPARQHRVLHGRRCPPVHLEHLHVTEVPQLPGHPRDLPHPRQETEHVALPLGQRPPHHRRHMRQRRRVHPHPVRRPHRPRRRRPHHLDGVGDTLRRDHRRPAQQPRPALGVRRRRRGHQPQPGPQRRPHVEQERRRRVRVQMPLVALVEHHHVDARQLLVPLQPLQQDPGRDDLHARVPPDDPLAAHGVADARADLLAQQPGHPPRRRPRGDPPRLGDDHPPYRAAVQQPRQGQGHQRRLAGAGRCDEHRRAVPGQGLVQRGQGVAHGQRVQGVVTDHAPSVVRPRNAASRPRLSPARTRRSPTPGSGSRAVGTSRPTRRCSTRATPAPPGRPAGGPPPRRP</sequence>
<evidence type="ECO:0000313" key="3">
    <source>
        <dbReference type="Proteomes" id="UP000067448"/>
    </source>
</evidence>
<dbReference type="EMBL" id="BCMM01000071">
    <property type="protein sequence ID" value="GAQ67963.1"/>
    <property type="molecule type" value="Genomic_DNA"/>
</dbReference>
<name>A0A100JYC9_STRSC</name>
<evidence type="ECO:0000313" key="2">
    <source>
        <dbReference type="EMBL" id="GAQ67963.1"/>
    </source>
</evidence>